<sequence>MIHTFPSYSSYLQESKTNTIYPPKKHLHDKYIFFSTQKNILQPQPLAAPPLQKSLYLNMHISPAYTSPSPQVHTIQITQNISREDIFHPEKYTLTYNVLSAEAIRLWPKPHLRWRFFFLPELSTGGFLEHLHIYKHVFRGLGTCPEGREGGR</sequence>
<reference evidence="1" key="1">
    <citation type="submission" date="2020-08" db="EMBL/GenBank/DDBJ databases">
        <title>Multicomponent nature underlies the extraordinary mechanical properties of spider dragline silk.</title>
        <authorList>
            <person name="Kono N."/>
            <person name="Nakamura H."/>
            <person name="Mori M."/>
            <person name="Yoshida Y."/>
            <person name="Ohtoshi R."/>
            <person name="Malay A.D."/>
            <person name="Moran D.A.P."/>
            <person name="Tomita M."/>
            <person name="Numata K."/>
            <person name="Arakawa K."/>
        </authorList>
    </citation>
    <scope>NUCLEOTIDE SEQUENCE</scope>
</reference>
<evidence type="ECO:0000313" key="1">
    <source>
        <dbReference type="EMBL" id="GFY51245.1"/>
    </source>
</evidence>
<evidence type="ECO:0000313" key="2">
    <source>
        <dbReference type="Proteomes" id="UP000886998"/>
    </source>
</evidence>
<comment type="caution">
    <text evidence="1">The sequence shown here is derived from an EMBL/GenBank/DDBJ whole genome shotgun (WGS) entry which is preliminary data.</text>
</comment>
<organism evidence="1 2">
    <name type="scientific">Trichonephila inaurata madagascariensis</name>
    <dbReference type="NCBI Taxonomy" id="2747483"/>
    <lineage>
        <taxon>Eukaryota</taxon>
        <taxon>Metazoa</taxon>
        <taxon>Ecdysozoa</taxon>
        <taxon>Arthropoda</taxon>
        <taxon>Chelicerata</taxon>
        <taxon>Arachnida</taxon>
        <taxon>Araneae</taxon>
        <taxon>Araneomorphae</taxon>
        <taxon>Entelegynae</taxon>
        <taxon>Araneoidea</taxon>
        <taxon>Nephilidae</taxon>
        <taxon>Trichonephila</taxon>
        <taxon>Trichonephila inaurata</taxon>
    </lineage>
</organism>
<dbReference type="Proteomes" id="UP000886998">
    <property type="component" value="Unassembled WGS sequence"/>
</dbReference>
<name>A0A8X6XCV7_9ARAC</name>
<gene>
    <name evidence="1" type="ORF">TNIN_380291</name>
</gene>
<accession>A0A8X6XCV7</accession>
<dbReference type="AlphaFoldDB" id="A0A8X6XCV7"/>
<protein>
    <submittedName>
        <fullName evidence="1">Uncharacterized protein</fullName>
    </submittedName>
</protein>
<keyword evidence="2" id="KW-1185">Reference proteome</keyword>
<dbReference type="EMBL" id="BMAV01007956">
    <property type="protein sequence ID" value="GFY51245.1"/>
    <property type="molecule type" value="Genomic_DNA"/>
</dbReference>
<proteinExistence type="predicted"/>